<dbReference type="GO" id="GO:0008270">
    <property type="term" value="F:zinc ion binding"/>
    <property type="evidence" value="ECO:0007669"/>
    <property type="project" value="UniProtKB-KW"/>
</dbReference>
<evidence type="ECO:0000256" key="6">
    <source>
        <dbReference type="ARBA" id="ARBA00022989"/>
    </source>
</evidence>
<evidence type="ECO:0000256" key="8">
    <source>
        <dbReference type="PROSITE-ProRule" id="PRU00175"/>
    </source>
</evidence>
<dbReference type="PANTHER" id="PTHR46539:SF1">
    <property type="entry name" value="E3 UBIQUITIN-PROTEIN LIGASE ATL42"/>
    <property type="match status" value="1"/>
</dbReference>
<proteinExistence type="predicted"/>
<keyword evidence="7 10" id="KW-0472">Membrane</keyword>
<dbReference type="Pfam" id="PF02225">
    <property type="entry name" value="PA"/>
    <property type="match status" value="1"/>
</dbReference>
<dbReference type="InterPro" id="IPR013083">
    <property type="entry name" value="Znf_RING/FYVE/PHD"/>
</dbReference>
<feature type="domain" description="RING-type" evidence="11">
    <location>
        <begin position="307"/>
        <end position="349"/>
    </location>
</feature>
<dbReference type="PANTHER" id="PTHR46539">
    <property type="entry name" value="E3 UBIQUITIN-PROTEIN LIGASE ATL42"/>
    <property type="match status" value="1"/>
</dbReference>
<evidence type="ECO:0000256" key="3">
    <source>
        <dbReference type="ARBA" id="ARBA00022723"/>
    </source>
</evidence>
<dbReference type="CDD" id="cd16454">
    <property type="entry name" value="RING-H2_PA-TM-RING"/>
    <property type="match status" value="1"/>
</dbReference>
<evidence type="ECO:0000259" key="11">
    <source>
        <dbReference type="PROSITE" id="PS50089"/>
    </source>
</evidence>
<keyword evidence="4 8" id="KW-0863">Zinc-finger</keyword>
<sequence length="427" mass="44605">MAVGSIDLGAAVILVYNEGTTRFDDVPSMDNFGPRIPEEGFAGRLQLAQPNVYACSAISGPTSTTAVAPAAAVKEAAGELDFGGATPPSRTRAHSGVSRGMPLAVSRQPPRGEILEAAWTTAAATEAAAAGEEDLPSAALISRSEKDDPNGCTFETKVLNAQAAGFSMVIVYDSRQENMFKMGRSSAKGAKHPKVEIPLVLVTHASGLALKALIATTSDNRGPEVYVDNTDPFGMFVTVDLTMFMLVTGFLLALLTCGSMMVVTLHRYLRRYESLVAGTNRPMSLPEVLQLPEVRVEEGSRLEGDSCPVCLEAYRIGDKLRSLPCQHAFHAGCITPWLTQRQRSCPMCKDPVTLTVGLAPPTSSSPSSSSASSAAPAAVITAPAMQAARADGGERGDDGAGGDRLPLLSNSRGAPIAGGSIQDTSPV</sequence>
<dbReference type="Gene3D" id="3.50.30.30">
    <property type="match status" value="1"/>
</dbReference>
<feature type="transmembrane region" description="Helical" evidence="10">
    <location>
        <begin position="241"/>
        <end position="265"/>
    </location>
</feature>
<comment type="subcellular location">
    <subcellularLocation>
        <location evidence="1">Membrane</location>
    </subcellularLocation>
</comment>
<dbReference type="SMART" id="SM00184">
    <property type="entry name" value="RING"/>
    <property type="match status" value="1"/>
</dbReference>
<dbReference type="GO" id="GO:0016020">
    <property type="term" value="C:membrane"/>
    <property type="evidence" value="ECO:0007669"/>
    <property type="project" value="UniProtKB-SubCell"/>
</dbReference>
<feature type="region of interest" description="Disordered" evidence="9">
    <location>
        <begin position="81"/>
        <end position="105"/>
    </location>
</feature>
<protein>
    <submittedName>
        <fullName evidence="12">Similar to ring finger protein 167 isoform 1</fullName>
    </submittedName>
</protein>
<dbReference type="InterPro" id="IPR001841">
    <property type="entry name" value="Znf_RING"/>
</dbReference>
<dbReference type="SUPFAM" id="SSF57850">
    <property type="entry name" value="RING/U-box"/>
    <property type="match status" value="1"/>
</dbReference>
<dbReference type="Pfam" id="PF13639">
    <property type="entry name" value="zf-RING_2"/>
    <property type="match status" value="1"/>
</dbReference>
<name>D7FRI5_ECTSI</name>
<evidence type="ECO:0000256" key="9">
    <source>
        <dbReference type="SAM" id="MobiDB-lite"/>
    </source>
</evidence>
<evidence type="ECO:0000313" key="12">
    <source>
        <dbReference type="EMBL" id="CBJ30776.1"/>
    </source>
</evidence>
<dbReference type="EMBL" id="FN649739">
    <property type="protein sequence ID" value="CBJ30776.1"/>
    <property type="molecule type" value="Genomic_DNA"/>
</dbReference>
<accession>D7FRI5</accession>
<keyword evidence="13" id="KW-1185">Reference proteome</keyword>
<dbReference type="InterPro" id="IPR003137">
    <property type="entry name" value="PA_domain"/>
</dbReference>
<keyword evidence="2 10" id="KW-0812">Transmembrane</keyword>
<gene>
    <name evidence="12" type="ORF">Esi_0215_0014</name>
</gene>
<reference evidence="12 13" key="1">
    <citation type="journal article" date="2010" name="Nature">
        <title>The Ectocarpus genome and the independent evolution of multicellularity in brown algae.</title>
        <authorList>
            <person name="Cock J.M."/>
            <person name="Sterck L."/>
            <person name="Rouze P."/>
            <person name="Scornet D."/>
            <person name="Allen A.E."/>
            <person name="Amoutzias G."/>
            <person name="Anthouard V."/>
            <person name="Artiguenave F."/>
            <person name="Aury J.M."/>
            <person name="Badger J.H."/>
            <person name="Beszteri B."/>
            <person name="Billiau K."/>
            <person name="Bonnet E."/>
            <person name="Bothwell J.H."/>
            <person name="Bowler C."/>
            <person name="Boyen C."/>
            <person name="Brownlee C."/>
            <person name="Carrano C.J."/>
            <person name="Charrier B."/>
            <person name="Cho G.Y."/>
            <person name="Coelho S.M."/>
            <person name="Collen J."/>
            <person name="Corre E."/>
            <person name="Da Silva C."/>
            <person name="Delage L."/>
            <person name="Delaroque N."/>
            <person name="Dittami S.M."/>
            <person name="Doulbeau S."/>
            <person name="Elias M."/>
            <person name="Farnham G."/>
            <person name="Gachon C.M."/>
            <person name="Gschloessl B."/>
            <person name="Heesch S."/>
            <person name="Jabbari K."/>
            <person name="Jubin C."/>
            <person name="Kawai H."/>
            <person name="Kimura K."/>
            <person name="Kloareg B."/>
            <person name="Kupper F.C."/>
            <person name="Lang D."/>
            <person name="Le Bail A."/>
            <person name="Leblanc C."/>
            <person name="Lerouge P."/>
            <person name="Lohr M."/>
            <person name="Lopez P.J."/>
            <person name="Martens C."/>
            <person name="Maumus F."/>
            <person name="Michel G."/>
            <person name="Miranda-Saavedra D."/>
            <person name="Morales J."/>
            <person name="Moreau H."/>
            <person name="Motomura T."/>
            <person name="Nagasato C."/>
            <person name="Napoli C.A."/>
            <person name="Nelson D.R."/>
            <person name="Nyvall-Collen P."/>
            <person name="Peters A.F."/>
            <person name="Pommier C."/>
            <person name="Potin P."/>
            <person name="Poulain J."/>
            <person name="Quesneville H."/>
            <person name="Read B."/>
            <person name="Rensing S.A."/>
            <person name="Ritter A."/>
            <person name="Rousvoal S."/>
            <person name="Samanta M."/>
            <person name="Samson G."/>
            <person name="Schroeder D.C."/>
            <person name="Segurens B."/>
            <person name="Strittmatter M."/>
            <person name="Tonon T."/>
            <person name="Tregear J.W."/>
            <person name="Valentin K."/>
            <person name="von Dassow P."/>
            <person name="Yamagishi T."/>
            <person name="Van de Peer Y."/>
            <person name="Wincker P."/>
        </authorList>
    </citation>
    <scope>NUCLEOTIDE SEQUENCE [LARGE SCALE GENOMIC DNA]</scope>
    <source>
        <strain evidence="13">Ec32 / CCAP1310/4</strain>
    </source>
</reference>
<dbReference type="PROSITE" id="PS50089">
    <property type="entry name" value="ZF_RING_2"/>
    <property type="match status" value="1"/>
</dbReference>
<dbReference type="AlphaFoldDB" id="D7FRI5"/>
<keyword evidence="5" id="KW-0862">Zinc</keyword>
<dbReference type="eggNOG" id="KOG4628">
    <property type="taxonomic scope" value="Eukaryota"/>
</dbReference>
<evidence type="ECO:0000256" key="7">
    <source>
        <dbReference type="ARBA" id="ARBA00023136"/>
    </source>
</evidence>
<organism evidence="12 13">
    <name type="scientific">Ectocarpus siliculosus</name>
    <name type="common">Brown alga</name>
    <name type="synonym">Conferva siliculosa</name>
    <dbReference type="NCBI Taxonomy" id="2880"/>
    <lineage>
        <taxon>Eukaryota</taxon>
        <taxon>Sar</taxon>
        <taxon>Stramenopiles</taxon>
        <taxon>Ochrophyta</taxon>
        <taxon>PX clade</taxon>
        <taxon>Phaeophyceae</taxon>
        <taxon>Ectocarpales</taxon>
        <taxon>Ectocarpaceae</taxon>
        <taxon>Ectocarpus</taxon>
    </lineage>
</organism>
<evidence type="ECO:0000256" key="2">
    <source>
        <dbReference type="ARBA" id="ARBA00022692"/>
    </source>
</evidence>
<feature type="region of interest" description="Disordered" evidence="9">
    <location>
        <begin position="382"/>
        <end position="427"/>
    </location>
</feature>
<evidence type="ECO:0000256" key="4">
    <source>
        <dbReference type="ARBA" id="ARBA00022771"/>
    </source>
</evidence>
<dbReference type="InParanoid" id="D7FRI5"/>
<dbReference type="OrthoDB" id="47803at2759"/>
<dbReference type="Gene3D" id="3.30.40.10">
    <property type="entry name" value="Zinc/RING finger domain, C3HC4 (zinc finger)"/>
    <property type="match status" value="1"/>
</dbReference>
<keyword evidence="3" id="KW-0479">Metal-binding</keyword>
<evidence type="ECO:0000256" key="1">
    <source>
        <dbReference type="ARBA" id="ARBA00004370"/>
    </source>
</evidence>
<dbReference type="EMBL" id="FN648393">
    <property type="protein sequence ID" value="CBJ30776.1"/>
    <property type="molecule type" value="Genomic_DNA"/>
</dbReference>
<evidence type="ECO:0000256" key="5">
    <source>
        <dbReference type="ARBA" id="ARBA00022833"/>
    </source>
</evidence>
<dbReference type="Proteomes" id="UP000002630">
    <property type="component" value="Linkage Group LG14"/>
</dbReference>
<evidence type="ECO:0000313" key="13">
    <source>
        <dbReference type="Proteomes" id="UP000002630"/>
    </source>
</evidence>
<keyword evidence="6 10" id="KW-1133">Transmembrane helix</keyword>
<dbReference type="STRING" id="2880.D7FRI5"/>
<evidence type="ECO:0000256" key="10">
    <source>
        <dbReference type="SAM" id="Phobius"/>
    </source>
</evidence>